<dbReference type="RefSeq" id="WP_166271634.1">
    <property type="nucleotide sequence ID" value="NZ_CP048029.1"/>
</dbReference>
<dbReference type="AlphaFoldDB" id="A0A6G7VF44"/>
<feature type="signal peptide" evidence="1">
    <location>
        <begin position="1"/>
        <end position="23"/>
    </location>
</feature>
<organism evidence="3 4">
    <name type="scientific">Caldichromatium japonicum</name>
    <dbReference type="NCBI Taxonomy" id="2699430"/>
    <lineage>
        <taxon>Bacteria</taxon>
        <taxon>Pseudomonadati</taxon>
        <taxon>Pseudomonadota</taxon>
        <taxon>Gammaproteobacteria</taxon>
        <taxon>Chromatiales</taxon>
        <taxon>Chromatiaceae</taxon>
        <taxon>Caldichromatium</taxon>
    </lineage>
</organism>
<sequence>MKRNIYLTALAALSATAIGSAYAAKAMENDALAIEAAKIGLTQAVTAAEQHVGGKASRAELEKHKGQWVFDVEVVTGKKVMDVKVDPANGKVIVATEDQTDHDDDHDQAD</sequence>
<keyword evidence="4" id="KW-1185">Reference proteome</keyword>
<evidence type="ECO:0000259" key="2">
    <source>
        <dbReference type="Pfam" id="PF03413"/>
    </source>
</evidence>
<dbReference type="KEGG" id="cjap:GWK36_12730"/>
<dbReference type="Gene3D" id="3.10.450.40">
    <property type="match status" value="1"/>
</dbReference>
<evidence type="ECO:0000256" key="1">
    <source>
        <dbReference type="SAM" id="SignalP"/>
    </source>
</evidence>
<dbReference type="InterPro" id="IPR025711">
    <property type="entry name" value="PepSY"/>
</dbReference>
<reference evidence="4" key="1">
    <citation type="submission" date="2020-01" db="EMBL/GenBank/DDBJ databases">
        <title>Caldichromatium gen. nov., sp. nov., a thermophilic purple sulfur bacterium member of the family Chromatiaceae isolated from Nakabusa hot spring, Japan.</title>
        <authorList>
            <person name="Saini M.K."/>
            <person name="Hanada S."/>
            <person name="Tank M."/>
        </authorList>
    </citation>
    <scope>NUCLEOTIDE SEQUENCE [LARGE SCALE GENOMIC DNA]</scope>
    <source>
        <strain evidence="4">No.7</strain>
    </source>
</reference>
<dbReference type="Pfam" id="PF03413">
    <property type="entry name" value="PepSY"/>
    <property type="match status" value="1"/>
</dbReference>
<name>A0A6G7VF44_9GAMM</name>
<dbReference type="EMBL" id="CP048029">
    <property type="protein sequence ID" value="QIK38703.1"/>
    <property type="molecule type" value="Genomic_DNA"/>
</dbReference>
<proteinExistence type="predicted"/>
<gene>
    <name evidence="3" type="ORF">GWK36_12730</name>
</gene>
<dbReference type="Proteomes" id="UP000502699">
    <property type="component" value="Chromosome"/>
</dbReference>
<accession>A0A6G7VF44</accession>
<feature type="domain" description="PepSY" evidence="2">
    <location>
        <begin position="38"/>
        <end position="93"/>
    </location>
</feature>
<evidence type="ECO:0000313" key="4">
    <source>
        <dbReference type="Proteomes" id="UP000502699"/>
    </source>
</evidence>
<protein>
    <submittedName>
        <fullName evidence="3">PepSY domain-containing protein</fullName>
    </submittedName>
</protein>
<evidence type="ECO:0000313" key="3">
    <source>
        <dbReference type="EMBL" id="QIK38703.1"/>
    </source>
</evidence>
<keyword evidence="1" id="KW-0732">Signal</keyword>
<feature type="chain" id="PRO_5026023049" evidence="1">
    <location>
        <begin position="24"/>
        <end position="110"/>
    </location>
</feature>